<dbReference type="GO" id="GO:0004553">
    <property type="term" value="F:hydrolase activity, hydrolyzing O-glycosyl compounds"/>
    <property type="evidence" value="ECO:0007669"/>
    <property type="project" value="InterPro"/>
</dbReference>
<dbReference type="RefSeq" id="WP_003845043.1">
    <property type="nucleotide sequence ID" value="NZ_AEHJ01000034.1"/>
</dbReference>
<organism evidence="2 3">
    <name type="scientific">Bifidobacterium dentium JCVIHMP022</name>
    <dbReference type="NCBI Taxonomy" id="553191"/>
    <lineage>
        <taxon>Bacteria</taxon>
        <taxon>Bacillati</taxon>
        <taxon>Actinomycetota</taxon>
        <taxon>Actinomycetes</taxon>
        <taxon>Bifidobacteriales</taxon>
        <taxon>Bifidobacteriaceae</taxon>
        <taxon>Bifidobacterium</taxon>
    </lineage>
</organism>
<dbReference type="EMBL" id="AEHJ01000034">
    <property type="protein sequence ID" value="EFO76906.1"/>
    <property type="molecule type" value="Genomic_DNA"/>
</dbReference>
<name>A0AB72YYK9_9BIFI</name>
<dbReference type="Proteomes" id="UP000003457">
    <property type="component" value="Unassembled WGS sequence"/>
</dbReference>
<dbReference type="GO" id="GO:0005975">
    <property type="term" value="P:carbohydrate metabolic process"/>
    <property type="evidence" value="ECO:0007669"/>
    <property type="project" value="InterPro"/>
</dbReference>
<dbReference type="Gene3D" id="3.40.50.1700">
    <property type="entry name" value="Glycoside hydrolase family 3 C-terminal domain"/>
    <property type="match status" value="1"/>
</dbReference>
<sequence>MSSTTKLKMNYRKFNTIWTTVVAVLVVVAIAATVVMNFFSLSMEIFLGRGARVVEPDPEMSNVDTAYYESNAGSTDELNERTNQTAQAIAEQGIVLMKNNNDALPIAKQSKVTPFGYRYGNPIYGGIGLGSVNTASSRIYTAKRALSEFFTVNSDVEKAMDEATARGLDSDGYQKPDEKTGFEGSTDTIIEFDPSIYDGLEDSANGTTGIVFIGRSGGEGGDVTADVPGSAIEGKGYADGTPHQLAISQDERNTATFPTKEEMADISAAFNAKTDDEGRLILQQMDLDTDTTLGNTAGSKVYTTEKPTTNADNGLTLSDLRGVDFNDAKWDQLLDQLEWPSRMPE</sequence>
<gene>
    <name evidence="2" type="ORF">HMPREF9003_2131</name>
</gene>
<comment type="caution">
    <text evidence="2">The sequence shown here is derived from an EMBL/GenBank/DDBJ whole genome shotgun (WGS) entry which is preliminary data.</text>
</comment>
<proteinExistence type="predicted"/>
<dbReference type="AlphaFoldDB" id="A0AB72YYK9"/>
<keyword evidence="1" id="KW-0378">Hydrolase</keyword>
<evidence type="ECO:0000256" key="1">
    <source>
        <dbReference type="ARBA" id="ARBA00022801"/>
    </source>
</evidence>
<accession>A0AB72YYK9</accession>
<evidence type="ECO:0000313" key="2">
    <source>
        <dbReference type="EMBL" id="EFO76906.1"/>
    </source>
</evidence>
<evidence type="ECO:0000313" key="3">
    <source>
        <dbReference type="Proteomes" id="UP000003457"/>
    </source>
</evidence>
<reference evidence="2 3" key="1">
    <citation type="submission" date="2010-10" db="EMBL/GenBank/DDBJ databases">
        <authorList>
            <person name="Durkin A.S."/>
            <person name="Madupu R."/>
            <person name="Torralba M."/>
            <person name="Gillis M."/>
            <person name="Methe B."/>
            <person name="Sutton G."/>
            <person name="Nelson K.E."/>
        </authorList>
    </citation>
    <scope>NUCLEOTIDE SEQUENCE [LARGE SCALE GENOMIC DNA]</scope>
    <source>
        <strain evidence="2 3">JCVIHMP022</strain>
    </source>
</reference>
<dbReference type="InterPro" id="IPR036881">
    <property type="entry name" value="Glyco_hydro_3_C_sf"/>
</dbReference>
<protein>
    <submittedName>
        <fullName evidence="2">Uncharacterized protein</fullName>
    </submittedName>
</protein>